<protein>
    <submittedName>
        <fullName evidence="1">Uncharacterized protein</fullName>
    </submittedName>
</protein>
<name>A0AAV1S2E8_9ROSI</name>
<dbReference type="EMBL" id="CAWUPB010001168">
    <property type="protein sequence ID" value="CAK7345508.1"/>
    <property type="molecule type" value="Genomic_DNA"/>
</dbReference>
<dbReference type="Proteomes" id="UP001314170">
    <property type="component" value="Unassembled WGS sequence"/>
</dbReference>
<proteinExistence type="predicted"/>
<evidence type="ECO:0000313" key="2">
    <source>
        <dbReference type="Proteomes" id="UP001314170"/>
    </source>
</evidence>
<accession>A0AAV1S2E8</accession>
<keyword evidence="2" id="KW-1185">Reference proteome</keyword>
<organism evidence="1 2">
    <name type="scientific">Dovyalis caffra</name>
    <dbReference type="NCBI Taxonomy" id="77055"/>
    <lineage>
        <taxon>Eukaryota</taxon>
        <taxon>Viridiplantae</taxon>
        <taxon>Streptophyta</taxon>
        <taxon>Embryophyta</taxon>
        <taxon>Tracheophyta</taxon>
        <taxon>Spermatophyta</taxon>
        <taxon>Magnoliopsida</taxon>
        <taxon>eudicotyledons</taxon>
        <taxon>Gunneridae</taxon>
        <taxon>Pentapetalae</taxon>
        <taxon>rosids</taxon>
        <taxon>fabids</taxon>
        <taxon>Malpighiales</taxon>
        <taxon>Salicaceae</taxon>
        <taxon>Flacourtieae</taxon>
        <taxon>Dovyalis</taxon>
    </lineage>
</organism>
<comment type="caution">
    <text evidence="1">The sequence shown here is derived from an EMBL/GenBank/DDBJ whole genome shotgun (WGS) entry which is preliminary data.</text>
</comment>
<evidence type="ECO:0000313" key="1">
    <source>
        <dbReference type="EMBL" id="CAK7345508.1"/>
    </source>
</evidence>
<sequence>MAQSTSFSVHFIEFWAAHHPSFASGDAWDQRYSSGKAQGFNANIAIQAPSVINGEIEVYYYSFESLIPAVLRPRNRQLRALNVNAKKET</sequence>
<gene>
    <name evidence="1" type="ORF">DCAF_LOCUS18270</name>
</gene>
<reference evidence="1 2" key="1">
    <citation type="submission" date="2024-01" db="EMBL/GenBank/DDBJ databases">
        <authorList>
            <person name="Waweru B."/>
        </authorList>
    </citation>
    <scope>NUCLEOTIDE SEQUENCE [LARGE SCALE GENOMIC DNA]</scope>
</reference>
<dbReference type="AlphaFoldDB" id="A0AAV1S2E8"/>